<sequence length="95" mass="10798">MGQELLRVCSRKGGSTMGNEGKRVHLDFQYFMPGQERVFGKDMACVHMKLIAASVIERFKIQLQKKEKHPVHSLSLTLKIAGGLQEIVKERDAWT</sequence>
<organism evidence="1 2">
    <name type="scientific">Salix koriyanagi</name>
    <dbReference type="NCBI Taxonomy" id="2511006"/>
    <lineage>
        <taxon>Eukaryota</taxon>
        <taxon>Viridiplantae</taxon>
        <taxon>Streptophyta</taxon>
        <taxon>Embryophyta</taxon>
        <taxon>Tracheophyta</taxon>
        <taxon>Spermatophyta</taxon>
        <taxon>Magnoliopsida</taxon>
        <taxon>eudicotyledons</taxon>
        <taxon>Gunneridae</taxon>
        <taxon>Pentapetalae</taxon>
        <taxon>rosids</taxon>
        <taxon>fabids</taxon>
        <taxon>Malpighiales</taxon>
        <taxon>Salicaceae</taxon>
        <taxon>Saliceae</taxon>
        <taxon>Salix</taxon>
    </lineage>
</organism>
<reference evidence="1" key="1">
    <citation type="submission" date="2022-11" db="EMBL/GenBank/DDBJ databases">
        <authorList>
            <person name="Hyden B.L."/>
            <person name="Feng K."/>
            <person name="Yates T."/>
            <person name="Jawdy S."/>
            <person name="Smart L.B."/>
            <person name="Muchero W."/>
        </authorList>
    </citation>
    <scope>NUCLEOTIDE SEQUENCE</scope>
    <source>
        <tissue evidence="1">Shoot tip</tissue>
    </source>
</reference>
<protein>
    <submittedName>
        <fullName evidence="1">Uncharacterized protein</fullName>
    </submittedName>
</protein>
<evidence type="ECO:0000313" key="1">
    <source>
        <dbReference type="EMBL" id="KAJ6747654.1"/>
    </source>
</evidence>
<keyword evidence="2" id="KW-1185">Reference proteome</keyword>
<evidence type="ECO:0000313" key="2">
    <source>
        <dbReference type="Proteomes" id="UP001151752"/>
    </source>
</evidence>
<dbReference type="AlphaFoldDB" id="A0A9Q0VFB3"/>
<accession>A0A9Q0VFB3</accession>
<name>A0A9Q0VFB3_9ROSI</name>
<gene>
    <name evidence="1" type="ORF">OIU74_030004</name>
</gene>
<comment type="caution">
    <text evidence="1">The sequence shown here is derived from an EMBL/GenBank/DDBJ whole genome shotgun (WGS) entry which is preliminary data.</text>
</comment>
<reference evidence="1" key="2">
    <citation type="journal article" date="2023" name="Int. J. Mol. Sci.">
        <title>De Novo Assembly and Annotation of 11 Diverse Shrub Willow (Salix) Genomes Reveals Novel Gene Organization in Sex-Linked Regions.</title>
        <authorList>
            <person name="Hyden B."/>
            <person name="Feng K."/>
            <person name="Yates T.B."/>
            <person name="Jawdy S."/>
            <person name="Cereghino C."/>
            <person name="Smart L.B."/>
            <person name="Muchero W."/>
        </authorList>
    </citation>
    <scope>NUCLEOTIDE SEQUENCE</scope>
    <source>
        <tissue evidence="1">Shoot tip</tissue>
    </source>
</reference>
<dbReference type="Proteomes" id="UP001151752">
    <property type="component" value="Chromosome 6"/>
</dbReference>
<proteinExistence type="predicted"/>
<dbReference type="EMBL" id="JAPFFM010000009">
    <property type="protein sequence ID" value="KAJ6747654.1"/>
    <property type="molecule type" value="Genomic_DNA"/>
</dbReference>